<evidence type="ECO:0000256" key="18">
    <source>
        <dbReference type="PIRSR" id="PIRSR036960-1"/>
    </source>
</evidence>
<dbReference type="PROSITE" id="PS50022">
    <property type="entry name" value="FA58C_3"/>
    <property type="match status" value="2"/>
</dbReference>
<keyword evidence="27" id="KW-1185">Reference proteome</keyword>
<keyword evidence="9 17" id="KW-0221">Differentiation</keyword>
<feature type="compositionally biased region" description="Basic residues" evidence="21">
    <location>
        <begin position="719"/>
        <end position="730"/>
    </location>
</feature>
<dbReference type="SUPFAM" id="SSF49899">
    <property type="entry name" value="Concanavalin A-like lectins/glucanases"/>
    <property type="match status" value="1"/>
</dbReference>
<name>A0A3P8VQS5_CYNSE</name>
<dbReference type="PANTHER" id="PTHR46806">
    <property type="entry name" value="F5/8 TYPE C DOMAIN-CONTAINING PROTEIN"/>
    <property type="match status" value="1"/>
</dbReference>
<dbReference type="AlphaFoldDB" id="A0A3P8VQS5"/>
<evidence type="ECO:0000256" key="15">
    <source>
        <dbReference type="ARBA" id="ARBA00023170"/>
    </source>
</evidence>
<dbReference type="InterPro" id="IPR035914">
    <property type="entry name" value="Sperma_CUB_dom_sf"/>
</dbReference>
<evidence type="ECO:0000256" key="10">
    <source>
        <dbReference type="ARBA" id="ARBA00022837"/>
    </source>
</evidence>
<dbReference type="PROSITE" id="PS01180">
    <property type="entry name" value="CUB"/>
    <property type="match status" value="2"/>
</dbReference>
<evidence type="ECO:0000256" key="2">
    <source>
        <dbReference type="ARBA" id="ARBA00006078"/>
    </source>
</evidence>
<dbReference type="GO" id="GO:0007411">
    <property type="term" value="P:axon guidance"/>
    <property type="evidence" value="ECO:0007669"/>
    <property type="project" value="InterPro"/>
</dbReference>
<evidence type="ECO:0000256" key="22">
    <source>
        <dbReference type="SAM" id="Phobius"/>
    </source>
</evidence>
<dbReference type="SMART" id="SM00042">
    <property type="entry name" value="CUB"/>
    <property type="match status" value="2"/>
</dbReference>
<dbReference type="InterPro" id="IPR013320">
    <property type="entry name" value="ConA-like_dom_sf"/>
</dbReference>
<comment type="caution">
    <text evidence="20">Lacks conserved residue(s) required for the propagation of feature annotation.</text>
</comment>
<reference evidence="26" key="2">
    <citation type="submission" date="2025-08" db="UniProtKB">
        <authorList>
            <consortium name="Ensembl"/>
        </authorList>
    </citation>
    <scope>IDENTIFICATION</scope>
</reference>
<dbReference type="SUPFAM" id="SSF49785">
    <property type="entry name" value="Galactose-binding domain-like"/>
    <property type="match status" value="2"/>
</dbReference>
<dbReference type="SMART" id="SM00231">
    <property type="entry name" value="FA58C"/>
    <property type="match status" value="2"/>
</dbReference>
<dbReference type="Pfam" id="PF00629">
    <property type="entry name" value="MAM"/>
    <property type="match status" value="1"/>
</dbReference>
<keyword evidence="10 17" id="KW-0106">Calcium</keyword>
<dbReference type="SUPFAM" id="SSF49854">
    <property type="entry name" value="Spermadhesin, CUB domain"/>
    <property type="match status" value="2"/>
</dbReference>
<evidence type="ECO:0000256" key="16">
    <source>
        <dbReference type="ARBA" id="ARBA00023180"/>
    </source>
</evidence>
<feature type="domain" description="CUB" evidence="23">
    <location>
        <begin position="107"/>
        <end position="225"/>
    </location>
</feature>
<dbReference type="Proteomes" id="UP000265120">
    <property type="component" value="Chromosome 14"/>
</dbReference>
<keyword evidence="7" id="KW-0732">Signal</keyword>
<feature type="disulfide bond" evidence="19">
    <location>
        <begin position="392"/>
        <end position="552"/>
    </location>
</feature>
<dbReference type="PANTHER" id="PTHR46806:SF2">
    <property type="entry name" value="NEUROPILIN-2"/>
    <property type="match status" value="1"/>
</dbReference>
<dbReference type="GO" id="GO:0045211">
    <property type="term" value="C:postsynaptic membrane"/>
    <property type="evidence" value="ECO:0007669"/>
    <property type="project" value="TreeGrafter"/>
</dbReference>
<keyword evidence="11 17" id="KW-0524">Neurogenesis</keyword>
<evidence type="ECO:0000313" key="27">
    <source>
        <dbReference type="Proteomes" id="UP000265120"/>
    </source>
</evidence>
<feature type="binding site" evidence="18">
    <location>
        <position position="210"/>
    </location>
    <ligand>
        <name>Ca(2+)</name>
        <dbReference type="ChEBI" id="CHEBI:29108"/>
    </ligand>
</feature>
<evidence type="ECO:0000256" key="12">
    <source>
        <dbReference type="ARBA" id="ARBA00022989"/>
    </source>
</evidence>
<evidence type="ECO:0000256" key="13">
    <source>
        <dbReference type="ARBA" id="ARBA00023136"/>
    </source>
</evidence>
<dbReference type="Gene3D" id="2.60.120.200">
    <property type="match status" value="1"/>
</dbReference>
<keyword evidence="12 22" id="KW-1133">Transmembrane helix</keyword>
<keyword evidence="5 22" id="KW-0812">Transmembrane</keyword>
<keyword evidence="4" id="KW-0358">Heparin-binding</keyword>
<protein>
    <recommendedName>
        <fullName evidence="17">Neuropilin</fullName>
    </recommendedName>
</protein>
<dbReference type="CDD" id="cd00057">
    <property type="entry name" value="FA58C"/>
    <property type="match status" value="2"/>
</dbReference>
<dbReference type="GeneTree" id="ENSGT00940000155270"/>
<evidence type="ECO:0000256" key="6">
    <source>
        <dbReference type="ARBA" id="ARBA00022723"/>
    </source>
</evidence>
<dbReference type="PRINTS" id="PR00020">
    <property type="entry name" value="MAMDOMAIN"/>
</dbReference>
<feature type="disulfide bond" evidence="19">
    <location>
        <begin position="166"/>
        <end position="188"/>
    </location>
</feature>
<comment type="similarity">
    <text evidence="2 17">Belongs to the neuropilin family.</text>
</comment>
<reference evidence="26 27" key="1">
    <citation type="journal article" date="2014" name="Nat. Genet.">
        <title>Whole-genome sequence of a flatfish provides insights into ZW sex chromosome evolution and adaptation to a benthic lifestyle.</title>
        <authorList>
            <person name="Chen S."/>
            <person name="Zhang G."/>
            <person name="Shao C."/>
            <person name="Huang Q."/>
            <person name="Liu G."/>
            <person name="Zhang P."/>
            <person name="Song W."/>
            <person name="An N."/>
            <person name="Chalopin D."/>
            <person name="Volff J.N."/>
            <person name="Hong Y."/>
            <person name="Li Q."/>
            <person name="Sha Z."/>
            <person name="Zhou H."/>
            <person name="Xie M."/>
            <person name="Yu Q."/>
            <person name="Liu Y."/>
            <person name="Xiang H."/>
            <person name="Wang N."/>
            <person name="Wu K."/>
            <person name="Yang C."/>
            <person name="Zhou Q."/>
            <person name="Liao X."/>
            <person name="Yang L."/>
            <person name="Hu Q."/>
            <person name="Zhang J."/>
            <person name="Meng L."/>
            <person name="Jin L."/>
            <person name="Tian Y."/>
            <person name="Lian J."/>
            <person name="Yang J."/>
            <person name="Miao G."/>
            <person name="Liu S."/>
            <person name="Liang Z."/>
            <person name="Yan F."/>
            <person name="Li Y."/>
            <person name="Sun B."/>
            <person name="Zhang H."/>
            <person name="Zhang J."/>
            <person name="Zhu Y."/>
            <person name="Du M."/>
            <person name="Zhao Y."/>
            <person name="Schartl M."/>
            <person name="Tang Q."/>
            <person name="Wang J."/>
        </authorList>
    </citation>
    <scope>NUCLEOTIDE SEQUENCE</scope>
</reference>
<feature type="disulfide bond" evidence="19">
    <location>
        <begin position="235"/>
        <end position="385"/>
    </location>
</feature>
<evidence type="ECO:0000256" key="8">
    <source>
        <dbReference type="ARBA" id="ARBA00022737"/>
    </source>
</evidence>
<dbReference type="GO" id="GO:0001525">
    <property type="term" value="P:angiogenesis"/>
    <property type="evidence" value="ECO:0007669"/>
    <property type="project" value="InterPro"/>
</dbReference>
<dbReference type="InterPro" id="IPR022579">
    <property type="entry name" value="Neuropilin_C"/>
</dbReference>
<dbReference type="PIRSF" id="PIRSF036960">
    <property type="entry name" value="Neuropilin"/>
    <property type="match status" value="1"/>
</dbReference>
<dbReference type="SMART" id="SM00137">
    <property type="entry name" value="MAM"/>
    <property type="match status" value="1"/>
</dbReference>
<feature type="binding site" evidence="18">
    <location>
        <position position="155"/>
    </location>
    <ligand>
        <name>Ca(2+)</name>
        <dbReference type="ChEBI" id="CHEBI:29108"/>
    </ligand>
</feature>
<dbReference type="FunFam" id="2.60.120.260:FF:000002">
    <property type="entry name" value="Coagulation factor VIII"/>
    <property type="match status" value="1"/>
</dbReference>
<dbReference type="CDD" id="cd06263">
    <property type="entry name" value="MAM"/>
    <property type="match status" value="1"/>
</dbReference>
<evidence type="ECO:0000256" key="21">
    <source>
        <dbReference type="SAM" id="MobiDB-lite"/>
    </source>
</evidence>
<dbReference type="Gene3D" id="2.60.120.260">
    <property type="entry name" value="Galactose-binding domain-like"/>
    <property type="match status" value="2"/>
</dbReference>
<organism evidence="26 27">
    <name type="scientific">Cynoglossus semilaevis</name>
    <name type="common">Tongue sole</name>
    <dbReference type="NCBI Taxonomy" id="244447"/>
    <lineage>
        <taxon>Eukaryota</taxon>
        <taxon>Metazoa</taxon>
        <taxon>Chordata</taxon>
        <taxon>Craniata</taxon>
        <taxon>Vertebrata</taxon>
        <taxon>Euteleostomi</taxon>
        <taxon>Actinopterygii</taxon>
        <taxon>Neopterygii</taxon>
        <taxon>Teleostei</taxon>
        <taxon>Neoteleostei</taxon>
        <taxon>Acanthomorphata</taxon>
        <taxon>Carangaria</taxon>
        <taxon>Pleuronectiformes</taxon>
        <taxon>Pleuronectoidei</taxon>
        <taxon>Cynoglossidae</taxon>
        <taxon>Cynoglossinae</taxon>
        <taxon>Cynoglossus</taxon>
    </lineage>
</organism>
<dbReference type="GO" id="GO:0046872">
    <property type="term" value="F:metal ion binding"/>
    <property type="evidence" value="ECO:0007669"/>
    <property type="project" value="UniProtKB-UniRule"/>
</dbReference>
<dbReference type="InterPro" id="IPR000859">
    <property type="entry name" value="CUB_dom"/>
</dbReference>
<evidence type="ECO:0000256" key="19">
    <source>
        <dbReference type="PIRSR" id="PIRSR036960-2"/>
    </source>
</evidence>
<dbReference type="Gene3D" id="2.60.120.290">
    <property type="entry name" value="Spermadhesin, CUB domain"/>
    <property type="match status" value="2"/>
</dbReference>
<dbReference type="FunFam" id="2.60.120.290:FF:000003">
    <property type="entry name" value="Neuropilin"/>
    <property type="match status" value="1"/>
</dbReference>
<keyword evidence="8" id="KW-0677">Repeat</keyword>
<reference evidence="26" key="3">
    <citation type="submission" date="2025-09" db="UniProtKB">
        <authorList>
            <consortium name="Ensembl"/>
        </authorList>
    </citation>
    <scope>IDENTIFICATION</scope>
</reference>
<feature type="region of interest" description="Disordered" evidence="21">
    <location>
        <begin position="711"/>
        <end position="738"/>
    </location>
</feature>
<dbReference type="Pfam" id="PF00754">
    <property type="entry name" value="F5_F8_type_C"/>
    <property type="match status" value="2"/>
</dbReference>
<dbReference type="InterPro" id="IPR014648">
    <property type="entry name" value="Neuropilin"/>
</dbReference>
<dbReference type="PROSITE" id="PS50060">
    <property type="entry name" value="MAM_2"/>
    <property type="match status" value="1"/>
</dbReference>
<feature type="domain" description="CUB" evidence="23">
    <location>
        <begin position="4"/>
        <end position="100"/>
    </location>
</feature>
<feature type="binding site" evidence="18">
    <location>
        <position position="169"/>
    </location>
    <ligand>
        <name>Ca(2+)</name>
        <dbReference type="ChEBI" id="CHEBI:29108"/>
    </ligand>
</feature>
<evidence type="ECO:0000259" key="25">
    <source>
        <dbReference type="PROSITE" id="PS50060"/>
    </source>
</evidence>
<evidence type="ECO:0000256" key="5">
    <source>
        <dbReference type="ARBA" id="ARBA00022692"/>
    </source>
</evidence>
<evidence type="ECO:0000256" key="17">
    <source>
        <dbReference type="PIRNR" id="PIRNR036960"/>
    </source>
</evidence>
<accession>A0A3P8VQS5</accession>
<dbReference type="GO" id="GO:0008201">
    <property type="term" value="F:heparin binding"/>
    <property type="evidence" value="ECO:0007669"/>
    <property type="project" value="UniProtKB-KW"/>
</dbReference>
<evidence type="ECO:0000259" key="23">
    <source>
        <dbReference type="PROSITE" id="PS01180"/>
    </source>
</evidence>
<proteinExistence type="inferred from homology"/>
<evidence type="ECO:0000256" key="4">
    <source>
        <dbReference type="ARBA" id="ARBA00022674"/>
    </source>
</evidence>
<dbReference type="GO" id="GO:0017154">
    <property type="term" value="F:semaphorin receptor activity"/>
    <property type="evidence" value="ECO:0007669"/>
    <property type="project" value="InterPro"/>
</dbReference>
<feature type="disulfide bond" evidence="19">
    <location>
        <begin position="107"/>
        <end position="133"/>
    </location>
</feature>
<evidence type="ECO:0000256" key="7">
    <source>
        <dbReference type="ARBA" id="ARBA00022729"/>
    </source>
</evidence>
<evidence type="ECO:0000256" key="9">
    <source>
        <dbReference type="ARBA" id="ARBA00022782"/>
    </source>
</evidence>
<dbReference type="Pfam" id="PF11980">
    <property type="entry name" value="DUF3481"/>
    <property type="match status" value="1"/>
</dbReference>
<feature type="domain" description="F5/8 type C" evidence="24">
    <location>
        <begin position="392"/>
        <end position="552"/>
    </location>
</feature>
<dbReference type="GO" id="GO:0098978">
    <property type="term" value="C:glutamatergic synapse"/>
    <property type="evidence" value="ECO:0007669"/>
    <property type="project" value="TreeGrafter"/>
</dbReference>
<dbReference type="InterPro" id="IPR050633">
    <property type="entry name" value="Neuropilin_MCO_CoagFactor"/>
</dbReference>
<dbReference type="Pfam" id="PF00431">
    <property type="entry name" value="CUB"/>
    <property type="match status" value="2"/>
</dbReference>
<dbReference type="InterPro" id="IPR000421">
    <property type="entry name" value="FA58C"/>
</dbReference>
<sequence>MIWIRRMLDANEAGYITSPGYPLEYPPHQNCHWVITAPEPSQYDYIEIRDGTSETADVLGRHCSNIAPAPIISSGPSLQIRFVSDYAHQGAGFSLRYEIFKTGSEFCFRNFTSSSGMIESPGFPDKYPHNLECSYMIIAPPRMDITLTFLTFDLENDPLLVGEGDCKYDWLDVWDGLPQVSPLIGRYCGTKIPPEIQSSSGLLSLSFHTDMAVAKDGFSARYNMTHKEVSDSFHCSMALGMESGKISDDQISASTTFYDSRWLPRQARLNNNDNAWTPAEDSNKEYIQVDLQFLKVLTGIATQGAVSKETQKSYYVTTFKLEVSTNGEDWMVYRHGKNHKIFHANTDPAEVVLNRVPQPVLARFVRIRPQTWRNGIALRFELYGCQITDAPCSDLQGLLSGLLPDAQISASSSRDMVWNPSTARLVASRSGWFPGPAQPLSGEEWLQVDLGVPKTVRGVITQGARGGDAGSGATTDNRAFVRKYKVAYSLNGKEWNFIMDSKTSLAKIFEGNTHYDTPELRHFEETVAQYIRLYPERWSPAGIGMRVEILGCDLPGRSCREKMLLLLLIHDVIIAVCVGGSGSRPLTSTFPLSPPELNSYLYMDASLKTEQQRARLLGPVVPAETGPLCLLFSYQLWGEAQGHLRVLLRDAHNEETLLWTLKDDQGPVWKEGRTILPRSPKDFQVVMEGFFAHGTRGHIWIDNVHMSSSTPLKECTRKSNTHTHTHKSHSPNKVGDGRLFSGRDPLGGGLQFPENTASPSSEPPVTSVSEKDNSWLYTLDPILVTIIVMSSLGVLLGAICAGLLLYCTCSYSGLSSRSSTTLENYNFELYDGLKHKVKLNQQRCCTEA</sequence>
<evidence type="ECO:0000313" key="26">
    <source>
        <dbReference type="Ensembl" id="ENSCSEP00000016712.1"/>
    </source>
</evidence>
<evidence type="ECO:0000256" key="11">
    <source>
        <dbReference type="ARBA" id="ARBA00022902"/>
    </source>
</evidence>
<evidence type="ECO:0000259" key="24">
    <source>
        <dbReference type="PROSITE" id="PS50022"/>
    </source>
</evidence>
<dbReference type="GO" id="GO:0030424">
    <property type="term" value="C:axon"/>
    <property type="evidence" value="ECO:0007669"/>
    <property type="project" value="TreeGrafter"/>
</dbReference>
<evidence type="ECO:0000256" key="3">
    <source>
        <dbReference type="ARBA" id="ARBA00022473"/>
    </source>
</evidence>
<keyword evidence="16" id="KW-0325">Glycoprotein</keyword>
<keyword evidence="6 18" id="KW-0479">Metal-binding</keyword>
<feature type="domain" description="F5/8 type C" evidence="24">
    <location>
        <begin position="235"/>
        <end position="385"/>
    </location>
</feature>
<feature type="domain" description="MAM" evidence="25">
    <location>
        <begin position="600"/>
        <end position="717"/>
    </location>
</feature>
<keyword evidence="14 19" id="KW-1015">Disulfide bond</keyword>
<dbReference type="CDD" id="cd00041">
    <property type="entry name" value="CUB"/>
    <property type="match status" value="2"/>
</dbReference>
<dbReference type="InterPro" id="IPR000998">
    <property type="entry name" value="MAM_dom"/>
</dbReference>
<keyword evidence="15 17" id="KW-0675">Receptor</keyword>
<dbReference type="Ensembl" id="ENSCSET00000016925.1">
    <property type="protein sequence ID" value="ENSCSEP00000016712.1"/>
    <property type="gene ID" value="ENSCSEG00000010558.1"/>
</dbReference>
<comment type="subcellular location">
    <subcellularLocation>
        <location evidence="1">Membrane</location>
        <topology evidence="1">Single-pass type I membrane protein</topology>
    </subcellularLocation>
</comment>
<evidence type="ECO:0000256" key="1">
    <source>
        <dbReference type="ARBA" id="ARBA00004479"/>
    </source>
</evidence>
<keyword evidence="3 17" id="KW-0217">Developmental protein</keyword>
<dbReference type="GO" id="GO:0005021">
    <property type="term" value="F:vascular endothelial growth factor receptor activity"/>
    <property type="evidence" value="ECO:0007669"/>
    <property type="project" value="InterPro"/>
</dbReference>
<dbReference type="PROSITE" id="PS01286">
    <property type="entry name" value="FA58C_2"/>
    <property type="match status" value="2"/>
</dbReference>
<dbReference type="FunFam" id="2.60.120.260:FF:000013">
    <property type="entry name" value="Neuropilin"/>
    <property type="match status" value="1"/>
</dbReference>
<evidence type="ECO:0000256" key="14">
    <source>
        <dbReference type="ARBA" id="ARBA00023157"/>
    </source>
</evidence>
<dbReference type="InterPro" id="IPR008979">
    <property type="entry name" value="Galactose-bd-like_sf"/>
</dbReference>
<dbReference type="PROSITE" id="PS01285">
    <property type="entry name" value="FA58C_1"/>
    <property type="match status" value="2"/>
</dbReference>
<evidence type="ECO:0000256" key="20">
    <source>
        <dbReference type="PROSITE-ProRule" id="PRU00059"/>
    </source>
</evidence>
<feature type="transmembrane region" description="Helical" evidence="22">
    <location>
        <begin position="782"/>
        <end position="807"/>
    </location>
</feature>
<keyword evidence="13 17" id="KW-0472">Membrane</keyword>